<name>A0A803KQB3_CHEQI</name>
<evidence type="ECO:0000256" key="2">
    <source>
        <dbReference type="ARBA" id="ARBA00022723"/>
    </source>
</evidence>
<comment type="similarity">
    <text evidence="1">Belongs to the cytochrome P450 family.</text>
</comment>
<dbReference type="PRINTS" id="PR00463">
    <property type="entry name" value="EP450I"/>
</dbReference>
<evidence type="ECO:0000256" key="4">
    <source>
        <dbReference type="PIRSR" id="PIRSR602401-1"/>
    </source>
</evidence>
<dbReference type="Proteomes" id="UP000596660">
    <property type="component" value="Unplaced"/>
</dbReference>
<dbReference type="GO" id="GO:0016705">
    <property type="term" value="F:oxidoreductase activity, acting on paired donors, with incorporation or reduction of molecular oxygen"/>
    <property type="evidence" value="ECO:0007669"/>
    <property type="project" value="InterPro"/>
</dbReference>
<dbReference type="InterPro" id="IPR002401">
    <property type="entry name" value="Cyt_P450_E_grp-I"/>
</dbReference>
<feature type="transmembrane region" description="Helical" evidence="5">
    <location>
        <begin position="12"/>
        <end position="32"/>
    </location>
</feature>
<keyword evidence="2 4" id="KW-0479">Metal-binding</keyword>
<dbReference type="Pfam" id="PF00067">
    <property type="entry name" value="p450"/>
    <property type="match status" value="2"/>
</dbReference>
<dbReference type="SUPFAM" id="SSF48264">
    <property type="entry name" value="Cytochrome P450"/>
    <property type="match status" value="2"/>
</dbReference>
<dbReference type="EnsemblPlants" id="AUR62001219-RA">
    <property type="protein sequence ID" value="AUR62001219-RA:cds"/>
    <property type="gene ID" value="AUR62001219"/>
</dbReference>
<dbReference type="FunFam" id="1.10.630.10:FF:000011">
    <property type="entry name" value="Cytochrome P450 83B1"/>
    <property type="match status" value="2"/>
</dbReference>
<sequence>MLPSIEQLKVIWLQSFTIAPLILFLFFLYKWLHTKSSLGKSLPPSPPRVPIIGNFHQLGAYPYRSLKSLSERYGELMVINLGKAPVLIVSSAKAAHEIMKTQDSTFCNRPISKLGNKLLYNGRDVAAAQYGEYWRQMKSICVLQLLSNTRVRSFRRVREEEMALLIKKIENSSSSVVNLSEMFMTLTNDVICRVAFGRKYSDNKGQDINFMKLLREFLELLGRFRVGDFIPCLAWTNWLDGSDAKVDKVVKEFDNFLEQVVKEHQHQDGQGHSRKGEESKNDEMAKDFVDVLLDVQKEKKAGFAIDRDSIKALILDIFSGGTDTTYTVLEWAMTELLRHPLKMRNLQREVRGITGEKLYVNEDDLEQMKYLKAVIKETLRLHPPIPLLVPRKSIHDTKINGYDIPAGITVITNAWAIHRDPASWDEPERFNPERFINSSTDFKGQDFELIPFGSGRRICPGITFAIANNELVLANLMHKFDWMLPGGADGETLDMTECIGLTAHREIPLLAIASPTTAGQLRPNQRLLSQEARLKMPGGVWGMGFVLDENRISHLKDVRRPLGHCSKRVAFGRKYSAEEDGAKFKELLKEFVKLLGTFTVSNFIPWLAWIDQLNGLHSKVNKLAIEFDEFLEVIVEEHMDRQDKERNGAASEKERVKDFVDVLLQVQMDNTAGFPINKDSIKALILDMFAGGTDTTYTVLEWAMTELLRHPTVMKKLQEEVRDITREHADVSEEYLEKMQYLKAVIKETLRLHPPIPLLVPRESTQDVKINGYDIAAGTRVITNAWAIHRDPATWEDPEEFHPERFLNSSIDFKGQDYELIPFGSGRRGCPGILFAIANIELILASLLSKFNWALPREENIETLNMRQRTGLTIHREVPLLAVATSHTWQSEKLG</sequence>
<reference evidence="6" key="1">
    <citation type="journal article" date="2017" name="Nature">
        <title>The genome of Chenopodium quinoa.</title>
        <authorList>
            <person name="Jarvis D.E."/>
            <person name="Ho Y.S."/>
            <person name="Lightfoot D.J."/>
            <person name="Schmoeckel S.M."/>
            <person name="Li B."/>
            <person name="Borm T.J.A."/>
            <person name="Ohyanagi H."/>
            <person name="Mineta K."/>
            <person name="Michell C.T."/>
            <person name="Saber N."/>
            <person name="Kharbatia N.M."/>
            <person name="Rupper R.R."/>
            <person name="Sharp A.R."/>
            <person name="Dally N."/>
            <person name="Boughton B.A."/>
            <person name="Woo Y.H."/>
            <person name="Gao G."/>
            <person name="Schijlen E.G.W.M."/>
            <person name="Guo X."/>
            <person name="Momin A.A."/>
            <person name="Negrao S."/>
            <person name="Al-Babili S."/>
            <person name="Gehring C."/>
            <person name="Roessner U."/>
            <person name="Jung C."/>
            <person name="Murphy K."/>
            <person name="Arold S.T."/>
            <person name="Gojobori T."/>
            <person name="van der Linden C.G."/>
            <person name="van Loo E.N."/>
            <person name="Jellen E.N."/>
            <person name="Maughan P.J."/>
            <person name="Tester M."/>
        </authorList>
    </citation>
    <scope>NUCLEOTIDE SEQUENCE [LARGE SCALE GENOMIC DNA]</scope>
    <source>
        <strain evidence="6">cv. PI 614886</strain>
    </source>
</reference>
<proteinExistence type="inferred from homology"/>
<comment type="cofactor">
    <cofactor evidence="4">
        <name>heme</name>
        <dbReference type="ChEBI" id="CHEBI:30413"/>
    </cofactor>
</comment>
<accession>A0A803KQB3</accession>
<dbReference type="GO" id="GO:0020037">
    <property type="term" value="F:heme binding"/>
    <property type="evidence" value="ECO:0007669"/>
    <property type="project" value="InterPro"/>
</dbReference>
<keyword evidence="5" id="KW-0472">Membrane</keyword>
<keyword evidence="3 4" id="KW-0408">Iron</keyword>
<reference evidence="6" key="2">
    <citation type="submission" date="2021-03" db="UniProtKB">
        <authorList>
            <consortium name="EnsemblPlants"/>
        </authorList>
    </citation>
    <scope>IDENTIFICATION</scope>
</reference>
<organism evidence="6 7">
    <name type="scientific">Chenopodium quinoa</name>
    <name type="common">Quinoa</name>
    <dbReference type="NCBI Taxonomy" id="63459"/>
    <lineage>
        <taxon>Eukaryota</taxon>
        <taxon>Viridiplantae</taxon>
        <taxon>Streptophyta</taxon>
        <taxon>Embryophyta</taxon>
        <taxon>Tracheophyta</taxon>
        <taxon>Spermatophyta</taxon>
        <taxon>Magnoliopsida</taxon>
        <taxon>eudicotyledons</taxon>
        <taxon>Gunneridae</taxon>
        <taxon>Pentapetalae</taxon>
        <taxon>Caryophyllales</taxon>
        <taxon>Chenopodiaceae</taxon>
        <taxon>Chenopodioideae</taxon>
        <taxon>Atripliceae</taxon>
        <taxon>Chenopodium</taxon>
    </lineage>
</organism>
<dbReference type="PROSITE" id="PS00086">
    <property type="entry name" value="CYTOCHROME_P450"/>
    <property type="match status" value="2"/>
</dbReference>
<evidence type="ECO:0000256" key="5">
    <source>
        <dbReference type="SAM" id="Phobius"/>
    </source>
</evidence>
<evidence type="ECO:0000256" key="1">
    <source>
        <dbReference type="ARBA" id="ARBA00010617"/>
    </source>
</evidence>
<keyword evidence="4" id="KW-0349">Heme</keyword>
<keyword evidence="5" id="KW-1133">Transmembrane helix</keyword>
<evidence type="ECO:0000313" key="6">
    <source>
        <dbReference type="EnsemblPlants" id="AUR62001219-RA:cds"/>
    </source>
</evidence>
<dbReference type="Gene3D" id="1.10.630.10">
    <property type="entry name" value="Cytochrome P450"/>
    <property type="match status" value="2"/>
</dbReference>
<dbReference type="InterPro" id="IPR001128">
    <property type="entry name" value="Cyt_P450"/>
</dbReference>
<protein>
    <recommendedName>
        <fullName evidence="8">Cytochrome P450</fullName>
    </recommendedName>
</protein>
<dbReference type="GO" id="GO:0005506">
    <property type="term" value="F:iron ion binding"/>
    <property type="evidence" value="ECO:0007669"/>
    <property type="project" value="InterPro"/>
</dbReference>
<feature type="binding site" description="axial binding residue" evidence="4">
    <location>
        <position position="459"/>
    </location>
    <ligand>
        <name>heme</name>
        <dbReference type="ChEBI" id="CHEBI:30413"/>
    </ligand>
    <ligandPart>
        <name>Fe</name>
        <dbReference type="ChEBI" id="CHEBI:18248"/>
    </ligandPart>
</feature>
<evidence type="ECO:0000313" key="7">
    <source>
        <dbReference type="Proteomes" id="UP000596660"/>
    </source>
</evidence>
<dbReference type="AlphaFoldDB" id="A0A803KQB3"/>
<dbReference type="PRINTS" id="PR00385">
    <property type="entry name" value="P450"/>
</dbReference>
<dbReference type="CDD" id="cd11072">
    <property type="entry name" value="CYP71-like"/>
    <property type="match status" value="2"/>
</dbReference>
<dbReference type="OMA" id="KNDEMAK"/>
<dbReference type="PANTHER" id="PTHR47955">
    <property type="entry name" value="CYTOCHROME P450 FAMILY 71 PROTEIN"/>
    <property type="match status" value="1"/>
</dbReference>
<dbReference type="GO" id="GO:0004497">
    <property type="term" value="F:monooxygenase activity"/>
    <property type="evidence" value="ECO:0007669"/>
    <property type="project" value="InterPro"/>
</dbReference>
<evidence type="ECO:0000256" key="3">
    <source>
        <dbReference type="ARBA" id="ARBA00023004"/>
    </source>
</evidence>
<keyword evidence="5" id="KW-0812">Transmembrane</keyword>
<evidence type="ECO:0008006" key="8">
    <source>
        <dbReference type="Google" id="ProtNLM"/>
    </source>
</evidence>
<dbReference type="PANTHER" id="PTHR47955:SF15">
    <property type="entry name" value="CYTOCHROME P450 71A2-LIKE"/>
    <property type="match status" value="1"/>
</dbReference>
<dbReference type="Gramene" id="AUR62001219-RA">
    <property type="protein sequence ID" value="AUR62001219-RA:cds"/>
    <property type="gene ID" value="AUR62001219"/>
</dbReference>
<dbReference type="InterPro" id="IPR017972">
    <property type="entry name" value="Cyt_P450_CS"/>
</dbReference>
<keyword evidence="7" id="KW-1185">Reference proteome</keyword>
<dbReference type="InterPro" id="IPR036396">
    <property type="entry name" value="Cyt_P450_sf"/>
</dbReference>